<evidence type="ECO:0000313" key="1">
    <source>
        <dbReference type="EMBL" id="MFC7387289.1"/>
    </source>
</evidence>
<comment type="caution">
    <text evidence="1">The sequence shown here is derived from an EMBL/GenBank/DDBJ whole genome shotgun (WGS) entry which is preliminary data.</text>
</comment>
<dbReference type="RefSeq" id="WP_380830953.1">
    <property type="nucleotide sequence ID" value="NZ_JBHTCG010000036.1"/>
</dbReference>
<reference evidence="2" key="1">
    <citation type="journal article" date="2019" name="Int. J. Syst. Evol. Microbiol.">
        <title>The Global Catalogue of Microorganisms (GCM) 10K type strain sequencing project: providing services to taxonomists for standard genome sequencing and annotation.</title>
        <authorList>
            <consortium name="The Broad Institute Genomics Platform"/>
            <consortium name="The Broad Institute Genome Sequencing Center for Infectious Disease"/>
            <person name="Wu L."/>
            <person name="Ma J."/>
        </authorList>
    </citation>
    <scope>NUCLEOTIDE SEQUENCE [LARGE SCALE GENOMIC DNA]</scope>
    <source>
        <strain evidence="2">CECT 7649</strain>
    </source>
</reference>
<protein>
    <submittedName>
        <fullName evidence="1">Uncharacterized protein</fullName>
    </submittedName>
</protein>
<accession>A0ABW2PD45</accession>
<keyword evidence="2" id="KW-1185">Reference proteome</keyword>
<dbReference type="Proteomes" id="UP001596496">
    <property type="component" value="Unassembled WGS sequence"/>
</dbReference>
<sequence length="132" mass="14348">MPSPWHDALKNLITVDPDTALALLRTAGVKVPDGLPLEAGPYTVNDRISNDLYPDNTVLVGPKHDRACTVIVEIERELSAAKLEQFAVKAAAVALETRKDVQVLVLTRALDARAWHDPVTVRRGGLSHVLTP</sequence>
<gene>
    <name evidence="1" type="ORF">ACFQSB_34140</name>
</gene>
<dbReference type="EMBL" id="JBHTCG010000036">
    <property type="protein sequence ID" value="MFC7387289.1"/>
    <property type="molecule type" value="Genomic_DNA"/>
</dbReference>
<organism evidence="1 2">
    <name type="scientific">Sphaerisporangium rhizosphaerae</name>
    <dbReference type="NCBI Taxonomy" id="2269375"/>
    <lineage>
        <taxon>Bacteria</taxon>
        <taxon>Bacillati</taxon>
        <taxon>Actinomycetota</taxon>
        <taxon>Actinomycetes</taxon>
        <taxon>Streptosporangiales</taxon>
        <taxon>Streptosporangiaceae</taxon>
        <taxon>Sphaerisporangium</taxon>
    </lineage>
</organism>
<name>A0ABW2PD45_9ACTN</name>
<evidence type="ECO:0000313" key="2">
    <source>
        <dbReference type="Proteomes" id="UP001596496"/>
    </source>
</evidence>
<proteinExistence type="predicted"/>